<gene>
    <name evidence="3" type="ORF">DFH07DRAFT_1034092</name>
</gene>
<feature type="domain" description="Ndc10" evidence="2">
    <location>
        <begin position="9"/>
        <end position="94"/>
    </location>
</feature>
<proteinExistence type="predicted"/>
<name>A0AAD7N8Y4_9AGAR</name>
<protein>
    <recommendedName>
        <fullName evidence="5">Transcription activator GCR1-like domain-containing protein</fullName>
    </recommendedName>
</protein>
<keyword evidence="4" id="KW-1185">Reference proteome</keyword>
<dbReference type="Pfam" id="PF16787">
    <property type="entry name" value="NDC10_II"/>
    <property type="match status" value="1"/>
</dbReference>
<accession>A0AAD7N8Y4</accession>
<dbReference type="Gene3D" id="1.10.443.20">
    <property type="entry name" value="Centromere DNA-binding protein complex CBF3 subunit, domain 2"/>
    <property type="match status" value="1"/>
</dbReference>
<sequence length="410" mass="46812">MFDGARPESHFLPRKFLEPPQDLLGEIFPWVESELSALEAREQQSPFARDIALHQFLKLLIWFRLLILQDSALLYTKYPQSPLFTYPPFNSPRFRGFAASSVDRIQDVEARGRLSVRNLPQNLVRGFQAAISSLTMAERAARDENRAIMLGLEAQIHALAEHFNQFSGGGTNRQRRSRQAVSPLLPLILVPPALHISHETSLRLGLDTFNEDPTLNPPQYPALSENTASSTFGQPEFPDLSLNVVEEHLTFLAAPGSIVPALGLVGFTPAQLAAWKGLALVYTDARMKRHGWDWLPKTCAEDNRYLDRMGNRTRGATLSVRELNERWNAKWKRDQQTIKSEFSRRKKVIDLIEKLRSKPNWNLELALRFIREVYETDTTFRTTRAFCDRLQAAKSGFFEAVIQRSNTFVH</sequence>
<evidence type="ECO:0000259" key="1">
    <source>
        <dbReference type="Pfam" id="PF12550"/>
    </source>
</evidence>
<evidence type="ECO:0000313" key="4">
    <source>
        <dbReference type="Proteomes" id="UP001215280"/>
    </source>
</evidence>
<dbReference type="InterPro" id="IPR031872">
    <property type="entry name" value="NDC10_II"/>
</dbReference>
<dbReference type="Pfam" id="PF12550">
    <property type="entry name" value="GCR1_C"/>
    <property type="match status" value="1"/>
</dbReference>
<dbReference type="InterPro" id="IPR038279">
    <property type="entry name" value="Ndc10_dom2_sf"/>
</dbReference>
<reference evidence="3" key="1">
    <citation type="submission" date="2023-03" db="EMBL/GenBank/DDBJ databases">
        <title>Massive genome expansion in bonnet fungi (Mycena s.s.) driven by repeated elements and novel gene families across ecological guilds.</title>
        <authorList>
            <consortium name="Lawrence Berkeley National Laboratory"/>
            <person name="Harder C.B."/>
            <person name="Miyauchi S."/>
            <person name="Viragh M."/>
            <person name="Kuo A."/>
            <person name="Thoen E."/>
            <person name="Andreopoulos B."/>
            <person name="Lu D."/>
            <person name="Skrede I."/>
            <person name="Drula E."/>
            <person name="Henrissat B."/>
            <person name="Morin E."/>
            <person name="Kohler A."/>
            <person name="Barry K."/>
            <person name="LaButti K."/>
            <person name="Morin E."/>
            <person name="Salamov A."/>
            <person name="Lipzen A."/>
            <person name="Mereny Z."/>
            <person name="Hegedus B."/>
            <person name="Baldrian P."/>
            <person name="Stursova M."/>
            <person name="Weitz H."/>
            <person name="Taylor A."/>
            <person name="Grigoriev I.V."/>
            <person name="Nagy L.G."/>
            <person name="Martin F."/>
            <person name="Kauserud H."/>
        </authorList>
    </citation>
    <scope>NUCLEOTIDE SEQUENCE</scope>
    <source>
        <strain evidence="3">CBHHK188m</strain>
    </source>
</reference>
<dbReference type="EMBL" id="JARJLG010000081">
    <property type="protein sequence ID" value="KAJ7750712.1"/>
    <property type="molecule type" value="Genomic_DNA"/>
</dbReference>
<evidence type="ECO:0008006" key="5">
    <source>
        <dbReference type="Google" id="ProtNLM"/>
    </source>
</evidence>
<dbReference type="AlphaFoldDB" id="A0AAD7N8Y4"/>
<dbReference type="GO" id="GO:0003677">
    <property type="term" value="F:DNA binding"/>
    <property type="evidence" value="ECO:0007669"/>
    <property type="project" value="InterPro"/>
</dbReference>
<comment type="caution">
    <text evidence="3">The sequence shown here is derived from an EMBL/GenBank/DDBJ whole genome shotgun (WGS) entry which is preliminary data.</text>
</comment>
<evidence type="ECO:0000259" key="2">
    <source>
        <dbReference type="Pfam" id="PF16787"/>
    </source>
</evidence>
<evidence type="ECO:0000313" key="3">
    <source>
        <dbReference type="EMBL" id="KAJ7750712.1"/>
    </source>
</evidence>
<organism evidence="3 4">
    <name type="scientific">Mycena maculata</name>
    <dbReference type="NCBI Taxonomy" id="230809"/>
    <lineage>
        <taxon>Eukaryota</taxon>
        <taxon>Fungi</taxon>
        <taxon>Dikarya</taxon>
        <taxon>Basidiomycota</taxon>
        <taxon>Agaricomycotina</taxon>
        <taxon>Agaricomycetes</taxon>
        <taxon>Agaricomycetidae</taxon>
        <taxon>Agaricales</taxon>
        <taxon>Marasmiineae</taxon>
        <taxon>Mycenaceae</taxon>
        <taxon>Mycena</taxon>
    </lineage>
</organism>
<dbReference type="InterPro" id="IPR022210">
    <property type="entry name" value="TF_GCR1-like"/>
</dbReference>
<dbReference type="Proteomes" id="UP001215280">
    <property type="component" value="Unassembled WGS sequence"/>
</dbReference>
<feature type="domain" description="Transcription activator GCR1-like" evidence="1">
    <location>
        <begin position="318"/>
        <end position="371"/>
    </location>
</feature>